<organism evidence="7 8">
    <name type="scientific">Chelonoidis abingdonii</name>
    <name type="common">Abingdon island giant tortoise</name>
    <name type="synonym">Testudo abingdonii</name>
    <dbReference type="NCBI Taxonomy" id="106734"/>
    <lineage>
        <taxon>Eukaryota</taxon>
        <taxon>Metazoa</taxon>
        <taxon>Chordata</taxon>
        <taxon>Craniata</taxon>
        <taxon>Vertebrata</taxon>
        <taxon>Euteleostomi</taxon>
        <taxon>Archelosauria</taxon>
        <taxon>Testudinata</taxon>
        <taxon>Testudines</taxon>
        <taxon>Cryptodira</taxon>
        <taxon>Durocryptodira</taxon>
        <taxon>Testudinoidea</taxon>
        <taxon>Testudinidae</taxon>
        <taxon>Chelonoidis</taxon>
    </lineage>
</organism>
<dbReference type="Ensembl" id="ENSCABT00000033254.1">
    <property type="protein sequence ID" value="ENSCABP00000030339.1"/>
    <property type="gene ID" value="ENSCABG00000022215.1"/>
</dbReference>
<dbReference type="GO" id="GO:0046872">
    <property type="term" value="F:metal ion binding"/>
    <property type="evidence" value="ECO:0007669"/>
    <property type="project" value="UniProtKB-KW"/>
</dbReference>
<accession>A0A8C0JEQ6</accession>
<keyword evidence="5" id="KW-1133">Transmembrane helix</keyword>
<dbReference type="GO" id="GO:0006508">
    <property type="term" value="P:proteolysis"/>
    <property type="evidence" value="ECO:0007669"/>
    <property type="project" value="UniProtKB-KW"/>
</dbReference>
<keyword evidence="2" id="KW-0479">Metal-binding</keyword>
<evidence type="ECO:0000313" key="7">
    <source>
        <dbReference type="Ensembl" id="ENSCABP00000030339.1"/>
    </source>
</evidence>
<proteinExistence type="predicted"/>
<dbReference type="Pfam" id="PF07687">
    <property type="entry name" value="M20_dimer"/>
    <property type="match status" value="1"/>
</dbReference>
<keyword evidence="5" id="KW-0472">Membrane</keyword>
<dbReference type="SUPFAM" id="SSF53187">
    <property type="entry name" value="Zn-dependent exopeptidases"/>
    <property type="match status" value="1"/>
</dbReference>
<feature type="transmembrane region" description="Helical" evidence="5">
    <location>
        <begin position="7"/>
        <end position="33"/>
    </location>
</feature>
<evidence type="ECO:0000256" key="4">
    <source>
        <dbReference type="SAM" id="MobiDB-lite"/>
    </source>
</evidence>
<dbReference type="Pfam" id="PF01546">
    <property type="entry name" value="Peptidase_M20"/>
    <property type="match status" value="1"/>
</dbReference>
<dbReference type="InterPro" id="IPR011650">
    <property type="entry name" value="Peptidase_M20_dimer"/>
</dbReference>
<dbReference type="AlphaFoldDB" id="A0A8C0JEQ6"/>
<dbReference type="Gene3D" id="3.40.630.10">
    <property type="entry name" value="Zn peptidases"/>
    <property type="match status" value="1"/>
</dbReference>
<name>A0A8C0JEQ6_CHEAB</name>
<dbReference type="Proteomes" id="UP000694404">
    <property type="component" value="Unplaced"/>
</dbReference>
<keyword evidence="3" id="KW-0378">Hydrolase</keyword>
<dbReference type="PANTHER" id="PTHR43270">
    <property type="entry name" value="BETA-ALA-HIS DIPEPTIDASE"/>
    <property type="match status" value="1"/>
</dbReference>
<dbReference type="InterPro" id="IPR051458">
    <property type="entry name" value="Cyt/Met_Dipeptidase"/>
</dbReference>
<dbReference type="GeneTree" id="ENSGT00940000160484"/>
<dbReference type="GO" id="GO:0005829">
    <property type="term" value="C:cytosol"/>
    <property type="evidence" value="ECO:0007669"/>
    <property type="project" value="TreeGrafter"/>
</dbReference>
<evidence type="ECO:0000256" key="1">
    <source>
        <dbReference type="ARBA" id="ARBA00022670"/>
    </source>
</evidence>
<evidence type="ECO:0000256" key="3">
    <source>
        <dbReference type="ARBA" id="ARBA00022801"/>
    </source>
</evidence>
<sequence>MYLTSACGYLLFSIANFVLNLQILALSVIMLLFEAGMSLGLENQIFQYIDLHQNEFIQTLKEWVAVESDSIQPELRQEVTRMVELTADRLRAMGATVELVKLGSHKLPDGESLPLPPLTLAELGKDPQKPTVCFYGHVDVQPAKKEDGWKTDPYTLTEIDGNLYGRGATDNKGPVLAWINAVESFRALKLVGSKEKHLKEINLWGVTLITVKVLLTVDTGKPTWVYNSMRKTRDLHSGSFGGIIHEPMTDLIALLDSLVDTSGRILIPGVYDDVASLTEEEKKLYEAIEFDLEEYKNNSGVKKFLYDTKEEILSHLWRYPSLSIHGIEGAFHEPGIKTVIPARVIGKFSIRQVPHMDISVGEHQVIKYLEDVFSKRNSPNKLKVSVPISAMPWVADINDPLYTAARMAIKTVFGQNPEMIRDGATIPIAQMFQNITRKSVMMLPIGAADDAEHSQKEKISRLKLKKGAVKDERRN</sequence>
<evidence type="ECO:0000259" key="6">
    <source>
        <dbReference type="Pfam" id="PF07687"/>
    </source>
</evidence>
<dbReference type="Gene3D" id="3.30.70.360">
    <property type="match status" value="1"/>
</dbReference>
<feature type="region of interest" description="Disordered" evidence="4">
    <location>
        <begin position="454"/>
        <end position="475"/>
    </location>
</feature>
<keyword evidence="5" id="KW-0812">Transmembrane</keyword>
<dbReference type="PANTHER" id="PTHR43270:SF1">
    <property type="entry name" value="BETA-ALA-HIS DIPEPTIDASE"/>
    <property type="match status" value="1"/>
</dbReference>
<reference evidence="7" key="1">
    <citation type="submission" date="2025-08" db="UniProtKB">
        <authorList>
            <consortium name="Ensembl"/>
        </authorList>
    </citation>
    <scope>IDENTIFICATION</scope>
</reference>
<feature type="domain" description="Peptidase M20 dimerisation" evidence="6">
    <location>
        <begin position="233"/>
        <end position="373"/>
    </location>
</feature>
<reference evidence="7" key="2">
    <citation type="submission" date="2025-09" db="UniProtKB">
        <authorList>
            <consortium name="Ensembl"/>
        </authorList>
    </citation>
    <scope>IDENTIFICATION</scope>
</reference>
<keyword evidence="1" id="KW-0645">Protease</keyword>
<dbReference type="GO" id="GO:0016805">
    <property type="term" value="F:dipeptidase activity"/>
    <property type="evidence" value="ECO:0007669"/>
    <property type="project" value="TreeGrafter"/>
</dbReference>
<evidence type="ECO:0000313" key="8">
    <source>
        <dbReference type="Proteomes" id="UP000694404"/>
    </source>
</evidence>
<evidence type="ECO:0000256" key="2">
    <source>
        <dbReference type="ARBA" id="ARBA00022723"/>
    </source>
</evidence>
<dbReference type="InterPro" id="IPR002933">
    <property type="entry name" value="Peptidase_M20"/>
</dbReference>
<protein>
    <recommendedName>
        <fullName evidence="6">Peptidase M20 dimerisation domain-containing protein</fullName>
    </recommendedName>
</protein>
<evidence type="ECO:0000256" key="5">
    <source>
        <dbReference type="SAM" id="Phobius"/>
    </source>
</evidence>
<keyword evidence="8" id="KW-1185">Reference proteome</keyword>